<evidence type="ECO:0000313" key="3">
    <source>
        <dbReference type="Proteomes" id="UP001066276"/>
    </source>
</evidence>
<name>A0AAV7VNP5_PLEWA</name>
<accession>A0AAV7VNP5</accession>
<keyword evidence="3" id="KW-1185">Reference proteome</keyword>
<evidence type="ECO:0000313" key="2">
    <source>
        <dbReference type="EMBL" id="KAJ1203285.1"/>
    </source>
</evidence>
<gene>
    <name evidence="2" type="ORF">NDU88_007073</name>
</gene>
<sequence>MPSRTQTDPPRDSRSPWLFRQTTSTSLLEAQSSAGPPLSSFHQGCANGRHQRPAKNAWLTGGQARPLQGDSSLRAPGPTRRDIALTCAQMHH</sequence>
<reference evidence="2" key="1">
    <citation type="journal article" date="2022" name="bioRxiv">
        <title>Sequencing and chromosome-scale assembly of the giantPleurodeles waltlgenome.</title>
        <authorList>
            <person name="Brown T."/>
            <person name="Elewa A."/>
            <person name="Iarovenko S."/>
            <person name="Subramanian E."/>
            <person name="Araus A.J."/>
            <person name="Petzold A."/>
            <person name="Susuki M."/>
            <person name="Suzuki K.-i.T."/>
            <person name="Hayashi T."/>
            <person name="Toyoda A."/>
            <person name="Oliveira C."/>
            <person name="Osipova E."/>
            <person name="Leigh N.D."/>
            <person name="Simon A."/>
            <person name="Yun M.H."/>
        </authorList>
    </citation>
    <scope>NUCLEOTIDE SEQUENCE</scope>
    <source>
        <strain evidence="2">20211129_DDA</strain>
        <tissue evidence="2">Liver</tissue>
    </source>
</reference>
<comment type="caution">
    <text evidence="2">The sequence shown here is derived from an EMBL/GenBank/DDBJ whole genome shotgun (WGS) entry which is preliminary data.</text>
</comment>
<feature type="region of interest" description="Disordered" evidence="1">
    <location>
        <begin position="26"/>
        <end position="78"/>
    </location>
</feature>
<dbReference type="EMBL" id="JANPWB010000003">
    <property type="protein sequence ID" value="KAJ1203285.1"/>
    <property type="molecule type" value="Genomic_DNA"/>
</dbReference>
<protein>
    <submittedName>
        <fullName evidence="2">Uncharacterized protein</fullName>
    </submittedName>
</protein>
<dbReference type="Proteomes" id="UP001066276">
    <property type="component" value="Chromosome 2_1"/>
</dbReference>
<evidence type="ECO:0000256" key="1">
    <source>
        <dbReference type="SAM" id="MobiDB-lite"/>
    </source>
</evidence>
<proteinExistence type="predicted"/>
<dbReference type="AlphaFoldDB" id="A0AAV7VNP5"/>
<organism evidence="2 3">
    <name type="scientific">Pleurodeles waltl</name>
    <name type="common">Iberian ribbed newt</name>
    <dbReference type="NCBI Taxonomy" id="8319"/>
    <lineage>
        <taxon>Eukaryota</taxon>
        <taxon>Metazoa</taxon>
        <taxon>Chordata</taxon>
        <taxon>Craniata</taxon>
        <taxon>Vertebrata</taxon>
        <taxon>Euteleostomi</taxon>
        <taxon>Amphibia</taxon>
        <taxon>Batrachia</taxon>
        <taxon>Caudata</taxon>
        <taxon>Salamandroidea</taxon>
        <taxon>Salamandridae</taxon>
        <taxon>Pleurodelinae</taxon>
        <taxon>Pleurodeles</taxon>
    </lineage>
</organism>